<reference evidence="1 2" key="1">
    <citation type="submission" date="2018-02" db="EMBL/GenBank/DDBJ databases">
        <title>Insights into the biology of acidophilic members of the Acidiferrobacteraceae family derived from comparative genomic analyses.</title>
        <authorList>
            <person name="Issotta F."/>
            <person name="Thyssen C."/>
            <person name="Mena C."/>
            <person name="Moya A."/>
            <person name="Bellenberg S."/>
            <person name="Sproer C."/>
            <person name="Covarrubias P.C."/>
            <person name="Sand W."/>
            <person name="Quatrini R."/>
            <person name="Vera M."/>
        </authorList>
    </citation>
    <scope>NUCLEOTIDE SEQUENCE [LARGE SCALE GENOMIC DNA]</scope>
    <source>
        <strain evidence="2">m-1</strain>
    </source>
</reference>
<protein>
    <submittedName>
        <fullName evidence="1">OsmC family peroxiredoxin</fullName>
    </submittedName>
</protein>
<dbReference type="Gene3D" id="3.30.300.20">
    <property type="match status" value="1"/>
</dbReference>
<organism evidence="1 2">
    <name type="scientific">Acidiferrobacter thiooxydans</name>
    <dbReference type="NCBI Taxonomy" id="163359"/>
    <lineage>
        <taxon>Bacteria</taxon>
        <taxon>Pseudomonadati</taxon>
        <taxon>Pseudomonadota</taxon>
        <taxon>Gammaproteobacteria</taxon>
        <taxon>Acidiferrobacterales</taxon>
        <taxon>Acidiferrobacteraceae</taxon>
        <taxon>Acidiferrobacter</taxon>
    </lineage>
</organism>
<dbReference type="AlphaFoldDB" id="A0A1C2FZ25"/>
<comment type="caution">
    <text evidence="1">The sequence shown here is derived from an EMBL/GenBank/DDBJ whole genome shotgun (WGS) entry which is preliminary data.</text>
</comment>
<evidence type="ECO:0000313" key="2">
    <source>
        <dbReference type="Proteomes" id="UP000253250"/>
    </source>
</evidence>
<gene>
    <name evidence="1" type="ORF">C4900_02290</name>
</gene>
<dbReference type="InterPro" id="IPR003718">
    <property type="entry name" value="OsmC/Ohr_fam"/>
</dbReference>
<keyword evidence="2" id="KW-1185">Reference proteome</keyword>
<dbReference type="EMBL" id="PSYR01000001">
    <property type="protein sequence ID" value="RCN58631.1"/>
    <property type="molecule type" value="Genomic_DNA"/>
</dbReference>
<dbReference type="InterPro" id="IPR036102">
    <property type="entry name" value="OsmC/Ohrsf"/>
</dbReference>
<dbReference type="SUPFAM" id="SSF82784">
    <property type="entry name" value="OsmC-like"/>
    <property type="match status" value="1"/>
</dbReference>
<dbReference type="STRING" id="163359.A9R16_01965"/>
<dbReference type="OrthoDB" id="5297623at2"/>
<sequence>MAQDGLVVDIAQVEDFRFTVHFAQGDLMTDEPPPTGTGSGPQPTELLAAAVANCLMASLLFCLNKSHTETGPLRARAQGHTGRDASGRLRITGIDVTLIAPGATPRCLSLFENYCTVTQSVRAGIPINVAVTDEQGRVIHEGRMPSPNPS</sequence>
<evidence type="ECO:0000313" key="1">
    <source>
        <dbReference type="EMBL" id="RCN58631.1"/>
    </source>
</evidence>
<name>A0A1C2FZ25_9GAMM</name>
<dbReference type="Pfam" id="PF02566">
    <property type="entry name" value="OsmC"/>
    <property type="match status" value="1"/>
</dbReference>
<dbReference type="RefSeq" id="WP_065971653.1">
    <property type="nucleotide sequence ID" value="NZ_CP080624.1"/>
</dbReference>
<dbReference type="InterPro" id="IPR015946">
    <property type="entry name" value="KH_dom-like_a/b"/>
</dbReference>
<accession>A0A1C2FZ25</accession>
<dbReference type="Proteomes" id="UP000253250">
    <property type="component" value="Unassembled WGS sequence"/>
</dbReference>
<proteinExistence type="predicted"/>